<dbReference type="Proteomes" id="UP000178993">
    <property type="component" value="Unassembled WGS sequence"/>
</dbReference>
<dbReference type="InterPro" id="IPR035901">
    <property type="entry name" value="GIY-YIG_endonuc_sf"/>
</dbReference>
<dbReference type="PANTHER" id="PTHR34477:SF1">
    <property type="entry name" value="UPF0213 PROTEIN YHBQ"/>
    <property type="match status" value="1"/>
</dbReference>
<protein>
    <recommendedName>
        <fullName evidence="2">GIY-YIG domain-containing protein</fullName>
    </recommendedName>
</protein>
<dbReference type="PANTHER" id="PTHR34477">
    <property type="entry name" value="UPF0213 PROTEIN YHBQ"/>
    <property type="match status" value="1"/>
</dbReference>
<dbReference type="EMBL" id="MEXL01000028">
    <property type="protein sequence ID" value="OGD02389.1"/>
    <property type="molecule type" value="Genomic_DNA"/>
</dbReference>
<dbReference type="InterPro" id="IPR000305">
    <property type="entry name" value="GIY-YIG_endonuc"/>
</dbReference>
<organism evidence="3 4">
    <name type="scientific">Candidatus Amesbacteria bacterium RIFCSPHIGHO2_12_FULL_48_14</name>
    <dbReference type="NCBI Taxonomy" id="1797257"/>
    <lineage>
        <taxon>Bacteria</taxon>
        <taxon>Candidatus Amesiibacteriota</taxon>
    </lineage>
</organism>
<evidence type="ECO:0000313" key="3">
    <source>
        <dbReference type="EMBL" id="OGD02389.1"/>
    </source>
</evidence>
<name>A0A1F4Z7R9_9BACT</name>
<evidence type="ECO:0000256" key="1">
    <source>
        <dbReference type="ARBA" id="ARBA00007435"/>
    </source>
</evidence>
<evidence type="ECO:0000313" key="4">
    <source>
        <dbReference type="Proteomes" id="UP000178993"/>
    </source>
</evidence>
<dbReference type="InterPro" id="IPR050190">
    <property type="entry name" value="UPF0213_domain"/>
</dbReference>
<dbReference type="AlphaFoldDB" id="A0A1F4Z7R9"/>
<sequence length="81" mass="9470">MYFVYILLCFDSSLYTGSSTDPQQRFINHKNGKGGAYTRSRKPIKIIYLEKLPDKSSALRREAQIKSWSRKKKITTLKLRV</sequence>
<comment type="similarity">
    <text evidence="1">Belongs to the UPF0213 family.</text>
</comment>
<dbReference type="SUPFAM" id="SSF82771">
    <property type="entry name" value="GIY-YIG endonuclease"/>
    <property type="match status" value="1"/>
</dbReference>
<reference evidence="3 4" key="1">
    <citation type="journal article" date="2016" name="Nat. Commun.">
        <title>Thousands of microbial genomes shed light on interconnected biogeochemical processes in an aquifer system.</title>
        <authorList>
            <person name="Anantharaman K."/>
            <person name="Brown C.T."/>
            <person name="Hug L.A."/>
            <person name="Sharon I."/>
            <person name="Castelle C.J."/>
            <person name="Probst A.J."/>
            <person name="Thomas B.C."/>
            <person name="Singh A."/>
            <person name="Wilkins M.J."/>
            <person name="Karaoz U."/>
            <person name="Brodie E.L."/>
            <person name="Williams K.H."/>
            <person name="Hubbard S.S."/>
            <person name="Banfield J.F."/>
        </authorList>
    </citation>
    <scope>NUCLEOTIDE SEQUENCE [LARGE SCALE GENOMIC DNA]</scope>
</reference>
<evidence type="ECO:0000259" key="2">
    <source>
        <dbReference type="PROSITE" id="PS50164"/>
    </source>
</evidence>
<dbReference type="PROSITE" id="PS50164">
    <property type="entry name" value="GIY_YIG"/>
    <property type="match status" value="1"/>
</dbReference>
<dbReference type="Gene3D" id="3.40.1440.10">
    <property type="entry name" value="GIY-YIG endonuclease"/>
    <property type="match status" value="1"/>
</dbReference>
<comment type="caution">
    <text evidence="3">The sequence shown here is derived from an EMBL/GenBank/DDBJ whole genome shotgun (WGS) entry which is preliminary data.</text>
</comment>
<dbReference type="Pfam" id="PF01541">
    <property type="entry name" value="GIY-YIG"/>
    <property type="match status" value="1"/>
</dbReference>
<gene>
    <name evidence="3" type="ORF">A3E17_04840</name>
</gene>
<proteinExistence type="inferred from homology"/>
<accession>A0A1F4Z7R9</accession>
<dbReference type="CDD" id="cd10456">
    <property type="entry name" value="GIY-YIG_UPF0213"/>
    <property type="match status" value="1"/>
</dbReference>
<feature type="domain" description="GIY-YIG" evidence="2">
    <location>
        <begin position="1"/>
        <end position="75"/>
    </location>
</feature>